<keyword evidence="3" id="KW-1185">Reference proteome</keyword>
<proteinExistence type="predicted"/>
<dbReference type="InterPro" id="IPR024775">
    <property type="entry name" value="DinB-like"/>
</dbReference>
<dbReference type="Pfam" id="PF12867">
    <property type="entry name" value="DinB_2"/>
    <property type="match status" value="1"/>
</dbReference>
<name>A0ABW0K268_9BACL</name>
<evidence type="ECO:0000259" key="1">
    <source>
        <dbReference type="Pfam" id="PF12867"/>
    </source>
</evidence>
<organism evidence="2 3">
    <name type="scientific">Paenibacillus aestuarii</name>
    <dbReference type="NCBI Taxonomy" id="516965"/>
    <lineage>
        <taxon>Bacteria</taxon>
        <taxon>Bacillati</taxon>
        <taxon>Bacillota</taxon>
        <taxon>Bacilli</taxon>
        <taxon>Bacillales</taxon>
        <taxon>Paenibacillaceae</taxon>
        <taxon>Paenibacillus</taxon>
    </lineage>
</organism>
<comment type="caution">
    <text evidence="2">The sequence shown here is derived from an EMBL/GenBank/DDBJ whole genome shotgun (WGS) entry which is preliminary data.</text>
</comment>
<dbReference type="Gene3D" id="1.20.120.450">
    <property type="entry name" value="dinb family like domain"/>
    <property type="match status" value="1"/>
</dbReference>
<feature type="domain" description="DinB-like" evidence="1">
    <location>
        <begin position="13"/>
        <end position="145"/>
    </location>
</feature>
<dbReference type="RefSeq" id="WP_270880554.1">
    <property type="nucleotide sequence ID" value="NZ_JAQFVF010000033.1"/>
</dbReference>
<evidence type="ECO:0000313" key="2">
    <source>
        <dbReference type="EMBL" id="MFC5446747.1"/>
    </source>
</evidence>
<sequence length="147" mass="17212">MREVVEQLQAWVHVLPERLLAVGDEMLTQKPEPHKWSAKEILGHLCDSAVNNYARFIRAQYEPAPFLVPKYNQNEWVLVNDYQHVPLGEVLMLWTALNKQIVRTIANLPEAKRDVPCEIGLEQPVTLEWLMRDYLDHLEHHVRQMLG</sequence>
<gene>
    <name evidence="2" type="ORF">ACFPOG_00580</name>
</gene>
<protein>
    <submittedName>
        <fullName evidence="2">DinB family protein</fullName>
    </submittedName>
</protein>
<dbReference type="SUPFAM" id="SSF109854">
    <property type="entry name" value="DinB/YfiT-like putative metalloenzymes"/>
    <property type="match status" value="1"/>
</dbReference>
<dbReference type="EMBL" id="JBHSMJ010000004">
    <property type="protein sequence ID" value="MFC5446747.1"/>
    <property type="molecule type" value="Genomic_DNA"/>
</dbReference>
<dbReference type="Proteomes" id="UP001596044">
    <property type="component" value="Unassembled WGS sequence"/>
</dbReference>
<dbReference type="InterPro" id="IPR034660">
    <property type="entry name" value="DinB/YfiT-like"/>
</dbReference>
<accession>A0ABW0K268</accession>
<evidence type="ECO:0000313" key="3">
    <source>
        <dbReference type="Proteomes" id="UP001596044"/>
    </source>
</evidence>
<reference evidence="3" key="1">
    <citation type="journal article" date="2019" name="Int. J. Syst. Evol. Microbiol.">
        <title>The Global Catalogue of Microorganisms (GCM) 10K type strain sequencing project: providing services to taxonomists for standard genome sequencing and annotation.</title>
        <authorList>
            <consortium name="The Broad Institute Genomics Platform"/>
            <consortium name="The Broad Institute Genome Sequencing Center for Infectious Disease"/>
            <person name="Wu L."/>
            <person name="Ma J."/>
        </authorList>
    </citation>
    <scope>NUCLEOTIDE SEQUENCE [LARGE SCALE GENOMIC DNA]</scope>
    <source>
        <strain evidence="3">KACC 11904</strain>
    </source>
</reference>